<dbReference type="GO" id="GO:0008801">
    <property type="term" value="F:beta-phosphoglucomutase activity"/>
    <property type="evidence" value="ECO:0007669"/>
    <property type="project" value="UniProtKB-EC"/>
</dbReference>
<feature type="binding site" evidence="3">
    <location>
        <position position="78"/>
    </location>
    <ligand>
        <name>substrate</name>
    </ligand>
</feature>
<feature type="binding site" evidence="3">
    <location>
        <position position="147"/>
    </location>
    <ligand>
        <name>substrate</name>
    </ligand>
</feature>
<evidence type="ECO:0000313" key="9">
    <source>
        <dbReference type="EMBL" id="QHI68755.1"/>
    </source>
</evidence>
<keyword evidence="9" id="KW-0413">Isomerase</keyword>
<dbReference type="InterPro" id="IPR012341">
    <property type="entry name" value="6hp_glycosidase-like_sf"/>
</dbReference>
<evidence type="ECO:0000259" key="7">
    <source>
        <dbReference type="Pfam" id="PF03633"/>
    </source>
</evidence>
<dbReference type="GO" id="GO:0000287">
    <property type="term" value="F:magnesium ion binding"/>
    <property type="evidence" value="ECO:0007669"/>
    <property type="project" value="InterPro"/>
</dbReference>
<evidence type="ECO:0000256" key="4">
    <source>
        <dbReference type="PIRSR" id="PIRSR610972-3"/>
    </source>
</evidence>
<proteinExistence type="inferred from homology"/>
<dbReference type="GO" id="GO:0005975">
    <property type="term" value="P:carbohydrate metabolic process"/>
    <property type="evidence" value="ECO:0007669"/>
    <property type="project" value="InterPro"/>
</dbReference>
<dbReference type="InterPro" id="IPR037018">
    <property type="entry name" value="GH65_N"/>
</dbReference>
<comment type="similarity">
    <text evidence="1">Belongs to the HAD-like hydrolase superfamily. CbbY/CbbZ/Gph/YieH family.</text>
</comment>
<dbReference type="NCBIfam" id="TIGR01509">
    <property type="entry name" value="HAD-SF-IA-v3"/>
    <property type="match status" value="1"/>
</dbReference>
<feature type="domain" description="Glycoside hydrolase family 65 C-terminal" evidence="7">
    <location>
        <begin position="880"/>
        <end position="941"/>
    </location>
</feature>
<feature type="binding site" evidence="3">
    <location>
        <position position="54"/>
    </location>
    <ligand>
        <name>substrate</name>
    </ligand>
</feature>
<dbReference type="AlphaFoldDB" id="A0A6P1MCE4"/>
<evidence type="ECO:0000256" key="5">
    <source>
        <dbReference type="PIRSR" id="PIRSR610972-4"/>
    </source>
</evidence>
<feature type="active site" description="Nucleophile" evidence="2">
    <location>
        <position position="11"/>
    </location>
</feature>
<dbReference type="Pfam" id="PF03633">
    <property type="entry name" value="Glyco_hydro_65C"/>
    <property type="match status" value="1"/>
</dbReference>
<feature type="binding site" evidence="4">
    <location>
        <position position="11"/>
    </location>
    <ligand>
        <name>Mg(2+)</name>
        <dbReference type="ChEBI" id="CHEBI:18420"/>
    </ligand>
</feature>
<dbReference type="GO" id="GO:0004553">
    <property type="term" value="F:hydrolase activity, hydrolyzing O-glycosyl compounds"/>
    <property type="evidence" value="ECO:0007669"/>
    <property type="project" value="TreeGrafter"/>
</dbReference>
<feature type="domain" description="Glycoside hydrolase family 65 N-terminal" evidence="8">
    <location>
        <begin position="231"/>
        <end position="464"/>
    </location>
</feature>
<dbReference type="SUPFAM" id="SSF74650">
    <property type="entry name" value="Galactose mutarotase-like"/>
    <property type="match status" value="1"/>
</dbReference>
<dbReference type="PANTHER" id="PTHR11051">
    <property type="entry name" value="GLYCOSYL HYDROLASE-RELATED"/>
    <property type="match status" value="1"/>
</dbReference>
<evidence type="ECO:0000256" key="3">
    <source>
        <dbReference type="PIRSR" id="PIRSR610972-2"/>
    </source>
</evidence>
<protein>
    <submittedName>
        <fullName evidence="9">Beta-phosphoglucomutase</fullName>
        <ecNumber evidence="9">5.4.2.6</ecNumber>
    </submittedName>
</protein>
<evidence type="ECO:0000256" key="2">
    <source>
        <dbReference type="PIRSR" id="PIRSR610972-1"/>
    </source>
</evidence>
<name>A0A6P1MCE4_9BACT</name>
<dbReference type="Gene3D" id="1.50.10.10">
    <property type="match status" value="1"/>
</dbReference>
<feature type="binding site" evidence="3">
    <location>
        <begin position="116"/>
        <end position="120"/>
    </location>
    <ligand>
        <name>substrate</name>
    </ligand>
</feature>
<dbReference type="NCBIfam" id="TIGR01990">
    <property type="entry name" value="bPGM"/>
    <property type="match status" value="1"/>
</dbReference>
<dbReference type="Pfam" id="PF00702">
    <property type="entry name" value="Hydrolase"/>
    <property type="match status" value="1"/>
</dbReference>
<evidence type="ECO:0000259" key="8">
    <source>
        <dbReference type="Pfam" id="PF03636"/>
    </source>
</evidence>
<dbReference type="Gene3D" id="2.60.420.10">
    <property type="entry name" value="Maltose phosphorylase, domain 3"/>
    <property type="match status" value="1"/>
</dbReference>
<keyword evidence="4" id="KW-0460">Magnesium</keyword>
<sequence length="942" mass="105797">MQHQIRAVLFDLDGVVVFTDKYHYLGWKKLADEKGWAFDEEVNHGCRGVPRLASLQVILDHNKVDLPQDEKERLADIKNEYYKELLKQINEDDIYPGVVPFLEKLKEEGVRMAICSSSKNAMPVLDALGLAKYFDAVITGNDIENPKPDPEIFLKGAAAVNMHPFHCLVFEDAESGVDAAHAAHMKCIGVGEPQRLPNAHECVTDYAQIDIQALLDAGRVKTIPKEPWNVTETDLKKNRFHYWETAFALSNGVFGVRGTFEESDPGYDEYPATLVNGICGYEPYQHIWKMPGYPEDRHAILNMADWANVDLSVDGETFSIATAKMSSHRRSLDLKRGILEREFVWETTSGKTVLVKTERLVSMVRRQIGALRYAVTAPDGCEVSLRSRTRLVVPSAVMPGEQVRVTKMDESFALQELTTADDRVAVAQAYSLDGDKSCDGTDWLFVCNASGKITLDKFFAVASTMDGDGFEALAQDELEAAREVGFDKLCAEQSAFWAQYWNDGDIEIDGDLQDQQGVRFSLFHLRQGNPERDNRSISANGLTGDGYSGHVFWDTEMYMLPPYIYTQPETVRPLLEYRYSILDKARERAVQMQGKGALFSWNSVKGEECGHVHEASTAEYHLLSDIAYAIELYDRMTGDDKFTLGKGAEILFEMCRFLEDRGCYVDGKGFCLNVVCGPDEYGCGVNNNAYTNVMARAMFNYSVAVYDRVVAAGVVPIVSAEEVAAWKKAADEMFVPYDEKTGLTPQDDSFLDMDPVDMDLIPKNTDIRPMVHPLNLWRMQVVKQADVVLLMYVHGELFTKEQKEKNYLYYEPKTNHGSSLSPCMHSILASELGYKEDAYRFFRQTALMDINDFKNNTGGGVHSACLGGCWMTVVNGFAGMRDYPDGLQFNPVLPEAWTRYSFPIVYKGSRFRVTVTADGADFKLESGEPLQIKVNGEDVRVS</sequence>
<dbReference type="InterPro" id="IPR036412">
    <property type="entry name" value="HAD-like_sf"/>
</dbReference>
<dbReference type="EMBL" id="CP047593">
    <property type="protein sequence ID" value="QHI68755.1"/>
    <property type="molecule type" value="Genomic_DNA"/>
</dbReference>
<dbReference type="CDD" id="cd02598">
    <property type="entry name" value="HAD_BPGM"/>
    <property type="match status" value="1"/>
</dbReference>
<feature type="site" description="Important for catalytic activity and assists the phosphoryl transfer reaction to Asp8 by balancing charge and orienting the reacting groups" evidence="5">
    <location>
        <position position="147"/>
    </location>
</feature>
<dbReference type="SUPFAM" id="SSF56784">
    <property type="entry name" value="HAD-like"/>
    <property type="match status" value="1"/>
</dbReference>
<dbReference type="SUPFAM" id="SSF48208">
    <property type="entry name" value="Six-hairpin glycosidases"/>
    <property type="match status" value="1"/>
</dbReference>
<comment type="cofactor">
    <cofactor evidence="4">
        <name>Mg(2+)</name>
        <dbReference type="ChEBI" id="CHEBI:18420"/>
    </cofactor>
    <text evidence="4">Binds 2 magnesium ions per subunit.</text>
</comment>
<dbReference type="InterPro" id="IPR011013">
    <property type="entry name" value="Gal_mutarotase_sf_dom"/>
</dbReference>
<feature type="binding site" evidence="4">
    <location>
        <position position="172"/>
    </location>
    <ligand>
        <name>Mg(2+)</name>
        <dbReference type="ChEBI" id="CHEBI:18420"/>
    </ligand>
</feature>
<organism evidence="9 10">
    <name type="scientific">Tichowtungia aerotolerans</name>
    <dbReference type="NCBI Taxonomy" id="2697043"/>
    <lineage>
        <taxon>Bacteria</taxon>
        <taxon>Pseudomonadati</taxon>
        <taxon>Kiritimatiellota</taxon>
        <taxon>Tichowtungiia</taxon>
        <taxon>Tichowtungiales</taxon>
        <taxon>Tichowtungiaceae</taxon>
        <taxon>Tichowtungia</taxon>
    </lineage>
</organism>
<dbReference type="EC" id="5.4.2.6" evidence="9"/>
<dbReference type="InterPro" id="IPR005194">
    <property type="entry name" value="Glyco_hydro_65_C"/>
</dbReference>
<dbReference type="Gene3D" id="3.40.50.1000">
    <property type="entry name" value="HAD superfamily/HAD-like"/>
    <property type="match status" value="1"/>
</dbReference>
<dbReference type="InterPro" id="IPR005195">
    <property type="entry name" value="Glyco_hydro_65_M"/>
</dbReference>
<dbReference type="InterPro" id="IPR023214">
    <property type="entry name" value="HAD_sf"/>
</dbReference>
<feature type="binding site" evidence="3">
    <location>
        <begin position="11"/>
        <end position="13"/>
    </location>
    <ligand>
        <name>substrate</name>
    </ligand>
</feature>
<dbReference type="KEGG" id="taer:GT409_04590"/>
<dbReference type="PANTHER" id="PTHR11051:SF8">
    <property type="entry name" value="PROTEIN-GLUCOSYLGALACTOSYLHYDROXYLYSINE GLUCOSIDASE"/>
    <property type="match status" value="1"/>
</dbReference>
<dbReference type="InterPro" id="IPR008928">
    <property type="entry name" value="6-hairpin_glycosidase_sf"/>
</dbReference>
<dbReference type="GO" id="GO:0016757">
    <property type="term" value="F:glycosyltransferase activity"/>
    <property type="evidence" value="ECO:0007669"/>
    <property type="project" value="UniProtKB-ARBA"/>
</dbReference>
<dbReference type="InterPro" id="IPR010972">
    <property type="entry name" value="Beta-PGM"/>
</dbReference>
<dbReference type="SFLD" id="SFLDS00003">
    <property type="entry name" value="Haloacid_Dehalogenase"/>
    <property type="match status" value="1"/>
</dbReference>
<dbReference type="SFLD" id="SFLDG01135">
    <property type="entry name" value="C1.5.6:_HAD__Beta-PGM__Phospha"/>
    <property type="match status" value="1"/>
</dbReference>
<accession>A0A6P1MCE4</accession>
<dbReference type="SFLD" id="SFLDG01129">
    <property type="entry name" value="C1.5:_HAD__Beta-PGM__Phosphata"/>
    <property type="match status" value="1"/>
</dbReference>
<dbReference type="Gene3D" id="1.10.150.240">
    <property type="entry name" value="Putative phosphatase, domain 2"/>
    <property type="match status" value="1"/>
</dbReference>
<reference evidence="9 10" key="1">
    <citation type="submission" date="2020-01" db="EMBL/GenBank/DDBJ databases">
        <title>Ponticoccus aerotolerans gen. nov., sp. nov., an anaerobic bacterium and proposal of Ponticoccusceae fam. nov., Ponticoccusles ord. nov. and Ponticoccuse classis nov. in the phylum Kiritimatiellaeota.</title>
        <authorList>
            <person name="Zhou L.Y."/>
            <person name="Du Z.J."/>
        </authorList>
    </citation>
    <scope>NUCLEOTIDE SEQUENCE [LARGE SCALE GENOMIC DNA]</scope>
    <source>
        <strain evidence="9 10">S-5007</strain>
    </source>
</reference>
<dbReference type="Pfam" id="PF03632">
    <property type="entry name" value="Glyco_hydro_65m"/>
    <property type="match status" value="1"/>
</dbReference>
<feature type="domain" description="Glycoside hydrolase family 65 central catalytic" evidence="6">
    <location>
        <begin position="519"/>
        <end position="871"/>
    </location>
</feature>
<dbReference type="NCBIfam" id="TIGR02009">
    <property type="entry name" value="PGMB-YQAB-SF"/>
    <property type="match status" value="1"/>
</dbReference>
<dbReference type="InterPro" id="IPR006439">
    <property type="entry name" value="HAD-SF_hydro_IA"/>
</dbReference>
<dbReference type="Pfam" id="PF03636">
    <property type="entry name" value="Glyco_hydro_65N"/>
    <property type="match status" value="1"/>
</dbReference>
<dbReference type="GO" id="GO:0030246">
    <property type="term" value="F:carbohydrate binding"/>
    <property type="evidence" value="ECO:0007669"/>
    <property type="project" value="InterPro"/>
</dbReference>
<feature type="binding site" evidence="3">
    <location>
        <position position="27"/>
    </location>
    <ligand>
        <name>substrate</name>
    </ligand>
</feature>
<dbReference type="RefSeq" id="WP_160627375.1">
    <property type="nucleotide sequence ID" value="NZ_CP047593.1"/>
</dbReference>
<dbReference type="Proteomes" id="UP000464954">
    <property type="component" value="Chromosome"/>
</dbReference>
<keyword evidence="10" id="KW-1185">Reference proteome</keyword>
<feature type="active site" description="Proton donor/acceptor" evidence="2">
    <location>
        <position position="13"/>
    </location>
</feature>
<dbReference type="InterPro" id="IPR010976">
    <property type="entry name" value="B-phosphoglucomutase_hydrolase"/>
</dbReference>
<feature type="site" description="Important for catalytic activity and assists the phosphoryl transfer reaction to Asp8 by balancing charge and orienting the reacting groups" evidence="5">
    <location>
        <position position="116"/>
    </location>
</feature>
<evidence type="ECO:0000259" key="6">
    <source>
        <dbReference type="Pfam" id="PF03632"/>
    </source>
</evidence>
<feature type="binding site" evidence="4">
    <location>
        <position position="171"/>
    </location>
    <ligand>
        <name>Mg(2+)</name>
        <dbReference type="ChEBI" id="CHEBI:18420"/>
    </ligand>
</feature>
<dbReference type="InterPro" id="IPR023198">
    <property type="entry name" value="PGP-like_dom2"/>
</dbReference>
<keyword evidence="4" id="KW-0479">Metal-binding</keyword>
<feature type="binding site" evidence="4">
    <location>
        <position position="13"/>
    </location>
    <ligand>
        <name>Mg(2+)</name>
        <dbReference type="ChEBI" id="CHEBI:18420"/>
    </ligand>
</feature>
<dbReference type="Gene3D" id="2.70.98.40">
    <property type="entry name" value="Glycoside hydrolase, family 65, N-terminal domain"/>
    <property type="match status" value="1"/>
</dbReference>
<evidence type="ECO:0000313" key="10">
    <source>
        <dbReference type="Proteomes" id="UP000464954"/>
    </source>
</evidence>
<dbReference type="InterPro" id="IPR005196">
    <property type="entry name" value="Glyco_hydro_65_N"/>
</dbReference>
<gene>
    <name evidence="9" type="primary">pgmB</name>
    <name evidence="9" type="ORF">GT409_04590</name>
</gene>
<evidence type="ECO:0000256" key="1">
    <source>
        <dbReference type="ARBA" id="ARBA00006171"/>
    </source>
</evidence>